<dbReference type="Pfam" id="PF13460">
    <property type="entry name" value="NAD_binding_10"/>
    <property type="match status" value="1"/>
</dbReference>
<protein>
    <submittedName>
        <fullName evidence="4">NAD(P)H-binding protein</fullName>
    </submittedName>
</protein>
<dbReference type="EMBL" id="JACYWE010000005">
    <property type="protein sequence ID" value="MBD8506821.1"/>
    <property type="molecule type" value="Genomic_DNA"/>
</dbReference>
<reference evidence="4" key="1">
    <citation type="submission" date="2020-09" db="EMBL/GenBank/DDBJ databases">
        <title>Hoyosella lacisalsi sp. nov., a halotolerant actinobacterium isolated from soil of Lake Gudzhirganskoe.</title>
        <authorList>
            <person name="Yang Q."/>
            <person name="Guo P.Y."/>
            <person name="Liu S.W."/>
            <person name="Li F.N."/>
            <person name="Sun C.H."/>
        </authorList>
    </citation>
    <scope>NUCLEOTIDE SEQUENCE</scope>
    <source>
        <strain evidence="4">G463</strain>
    </source>
</reference>
<sequence length="278" mass="29820">MHNDREEPERSSSWSPGRATMILVTGGTRTLGAHVVDQLVARGHAVRALSRKARPERAGGAEWALGDLVTGVGIDAAVAGVGTIIHCASATAKQGTTDAKQATCLIEAARKSGTPRLIYISIVGIDDVPMPYYKRKVLVERLIAGSRLPHTILRATQFHDLPTMLFRSQKRLPAMMVPRARIQPIEVREVAARLVELAENPVDGRAEDIGGPEETTIERLAEQYLAARASASGTGRARRKKIIVVPVPGRVGAAIDEGKLLCPANATGKGTYADYLAR</sequence>
<evidence type="ECO:0000256" key="2">
    <source>
        <dbReference type="ARBA" id="ARBA00023276"/>
    </source>
</evidence>
<dbReference type="SUPFAM" id="SSF51735">
    <property type="entry name" value="NAD(P)-binding Rossmann-fold domains"/>
    <property type="match status" value="1"/>
</dbReference>
<dbReference type="Gene3D" id="3.40.50.720">
    <property type="entry name" value="NAD(P)-binding Rossmann-like Domain"/>
    <property type="match status" value="1"/>
</dbReference>
<dbReference type="InterPro" id="IPR016040">
    <property type="entry name" value="NAD(P)-bd_dom"/>
</dbReference>
<keyword evidence="2" id="KW-0604">Photosystem II</keyword>
<dbReference type="PANTHER" id="PTHR47128">
    <property type="match status" value="1"/>
</dbReference>
<accession>A0A927JD34</accession>
<dbReference type="InterPro" id="IPR036291">
    <property type="entry name" value="NAD(P)-bd_dom_sf"/>
</dbReference>
<evidence type="ECO:0000313" key="4">
    <source>
        <dbReference type="EMBL" id="MBD8506821.1"/>
    </source>
</evidence>
<evidence type="ECO:0000259" key="3">
    <source>
        <dbReference type="Pfam" id="PF13460"/>
    </source>
</evidence>
<keyword evidence="5" id="KW-1185">Reference proteome</keyword>
<dbReference type="InterPro" id="IPR044256">
    <property type="entry name" value="HCF244-like"/>
</dbReference>
<dbReference type="AlphaFoldDB" id="A0A927JD34"/>
<comment type="caution">
    <text evidence="4">The sequence shown here is derived from an EMBL/GenBank/DDBJ whole genome shotgun (WGS) entry which is preliminary data.</text>
</comment>
<evidence type="ECO:0000313" key="5">
    <source>
        <dbReference type="Proteomes" id="UP000642993"/>
    </source>
</evidence>
<feature type="domain" description="NAD(P)-binding" evidence="3">
    <location>
        <begin position="26"/>
        <end position="180"/>
    </location>
</feature>
<proteinExistence type="predicted"/>
<evidence type="ECO:0000256" key="1">
    <source>
        <dbReference type="ARBA" id="ARBA00022531"/>
    </source>
</evidence>
<keyword evidence="1" id="KW-0602">Photosynthesis</keyword>
<organism evidence="4 5">
    <name type="scientific">Lolliginicoccus lacisalsi</name>
    <dbReference type="NCBI Taxonomy" id="2742202"/>
    <lineage>
        <taxon>Bacteria</taxon>
        <taxon>Bacillati</taxon>
        <taxon>Actinomycetota</taxon>
        <taxon>Actinomycetes</taxon>
        <taxon>Mycobacteriales</taxon>
        <taxon>Hoyosellaceae</taxon>
        <taxon>Lolliginicoccus</taxon>
    </lineage>
</organism>
<gene>
    <name evidence="4" type="ORF">HT102_10005</name>
</gene>
<name>A0A927JD34_9ACTN</name>
<dbReference type="Proteomes" id="UP000642993">
    <property type="component" value="Unassembled WGS sequence"/>
</dbReference>
<dbReference type="PANTHER" id="PTHR47128:SF2">
    <property type="entry name" value="PROTEIN HIGH CHLOROPHYLL FLUORESCENCE PHENOTYPE 244, CHLOROPLASTIC"/>
    <property type="match status" value="1"/>
</dbReference>
<dbReference type="GO" id="GO:0009523">
    <property type="term" value="C:photosystem II"/>
    <property type="evidence" value="ECO:0007669"/>
    <property type="project" value="UniProtKB-KW"/>
</dbReference>
<dbReference type="GO" id="GO:0015979">
    <property type="term" value="P:photosynthesis"/>
    <property type="evidence" value="ECO:0007669"/>
    <property type="project" value="UniProtKB-KW"/>
</dbReference>